<reference evidence="1" key="1">
    <citation type="submission" date="2017-05" db="EMBL/GenBank/DDBJ databases">
        <authorList>
            <person name="Song R."/>
            <person name="Chenine A.L."/>
            <person name="Ruprecht R.M."/>
        </authorList>
    </citation>
    <scope>NUCLEOTIDE SEQUENCE</scope>
    <source>
        <strain evidence="1">Kingella_eburonensis</strain>
    </source>
</reference>
<accession>A0A238HI57</accession>
<keyword evidence="3" id="KW-1185">Reference proteome</keyword>
<organism evidence="1">
    <name type="scientific">Kingella negevensis</name>
    <dbReference type="NCBI Taxonomy" id="1522312"/>
    <lineage>
        <taxon>Bacteria</taxon>
        <taxon>Pseudomonadati</taxon>
        <taxon>Pseudomonadota</taxon>
        <taxon>Betaproteobacteria</taxon>
        <taxon>Neisseriales</taxon>
        <taxon>Neisseriaceae</taxon>
        <taxon>Kingella</taxon>
    </lineage>
</organism>
<evidence type="ECO:0000313" key="1">
    <source>
        <dbReference type="EMBL" id="SMQ13415.1"/>
    </source>
</evidence>
<evidence type="ECO:0000313" key="3">
    <source>
        <dbReference type="Proteomes" id="UP000215450"/>
    </source>
</evidence>
<dbReference type="AlphaFoldDB" id="A0A238HI57"/>
<protein>
    <submittedName>
        <fullName evidence="1">Uncharacterized protein</fullName>
    </submittedName>
</protein>
<dbReference type="Proteomes" id="UP000215450">
    <property type="component" value="Unassembled WGS sequence"/>
</dbReference>
<reference evidence="2 3" key="2">
    <citation type="submission" date="2017-06" db="EMBL/GenBank/DDBJ databases">
        <authorList>
            <person name="Kim H.J."/>
            <person name="Triplett B.A."/>
        </authorList>
    </citation>
    <scope>NUCLEOTIDE SEQUENCE [LARGE SCALE GENOMIC DNA]</scope>
    <source>
        <strain evidence="2">Kingella_eburonensis</strain>
    </source>
</reference>
<dbReference type="EMBL" id="FXUV02000054">
    <property type="protein sequence ID" value="SNB81249.1"/>
    <property type="molecule type" value="Genomic_DNA"/>
</dbReference>
<dbReference type="EMBL" id="FXUV01000063">
    <property type="protein sequence ID" value="SMQ13415.1"/>
    <property type="molecule type" value="Genomic_DNA"/>
</dbReference>
<sequence>MQIQQEYSFVYRDEHDNKLAEIIYQPISETLITATHVSQHCADKASPKNSYNTLQTTPEKTTYAFTPFAATFKPNSSAAPNFKTSKNQTNPQKFQAAFSIKCSLKNLFFPSQSQVIQFFFIFPRNFRRQFGRLFRGQFCR</sequence>
<evidence type="ECO:0000313" key="2">
    <source>
        <dbReference type="EMBL" id="SNB81249.1"/>
    </source>
</evidence>
<gene>
    <name evidence="2" type="ORF">KEBURONENSIS_00458</name>
    <name evidence="1" type="ORF">KEBURONENSIS_00554</name>
</gene>
<name>A0A238HI57_9NEIS</name>
<proteinExistence type="predicted"/>